<dbReference type="RefSeq" id="XP_013953750.1">
    <property type="nucleotide sequence ID" value="XM_014098275.1"/>
</dbReference>
<keyword evidence="3" id="KW-1185">Reference proteome</keyword>
<dbReference type="AlphaFoldDB" id="G9N1C0"/>
<gene>
    <name evidence="2" type="ORF">TRIVIDRAFT_224775</name>
</gene>
<comment type="caution">
    <text evidence="2">The sequence shown here is derived from an EMBL/GenBank/DDBJ whole genome shotgun (WGS) entry which is preliminary data.</text>
</comment>
<feature type="compositionally biased region" description="Polar residues" evidence="1">
    <location>
        <begin position="10"/>
        <end position="32"/>
    </location>
</feature>
<feature type="region of interest" description="Disordered" evidence="1">
    <location>
        <begin position="1"/>
        <end position="56"/>
    </location>
</feature>
<dbReference type="OMA" id="ERVCNMG"/>
<dbReference type="InParanoid" id="G9N1C0"/>
<evidence type="ECO:0000313" key="3">
    <source>
        <dbReference type="Proteomes" id="UP000007115"/>
    </source>
</evidence>
<protein>
    <submittedName>
        <fullName evidence="2">Uncharacterized protein</fullName>
    </submittedName>
</protein>
<dbReference type="VEuPathDB" id="FungiDB:TRIVIDRAFT_224775"/>
<dbReference type="eggNOG" id="ENOG502T5PW">
    <property type="taxonomic scope" value="Eukaryota"/>
</dbReference>
<reference evidence="2 3" key="1">
    <citation type="journal article" date="2011" name="Genome Biol.">
        <title>Comparative genome sequence analysis underscores mycoparasitism as the ancestral life style of Trichoderma.</title>
        <authorList>
            <person name="Kubicek C.P."/>
            <person name="Herrera-Estrella A."/>
            <person name="Seidl-Seiboth V."/>
            <person name="Martinez D.A."/>
            <person name="Druzhinina I.S."/>
            <person name="Thon M."/>
            <person name="Zeilinger S."/>
            <person name="Casas-Flores S."/>
            <person name="Horwitz B.A."/>
            <person name="Mukherjee P.K."/>
            <person name="Mukherjee M."/>
            <person name="Kredics L."/>
            <person name="Alcaraz L.D."/>
            <person name="Aerts A."/>
            <person name="Antal Z."/>
            <person name="Atanasova L."/>
            <person name="Cervantes-Badillo M.G."/>
            <person name="Challacombe J."/>
            <person name="Chertkov O."/>
            <person name="McCluskey K."/>
            <person name="Coulpier F."/>
            <person name="Deshpande N."/>
            <person name="von Doehren H."/>
            <person name="Ebbole D.J."/>
            <person name="Esquivel-Naranjo E.U."/>
            <person name="Fekete E."/>
            <person name="Flipphi M."/>
            <person name="Glaser F."/>
            <person name="Gomez-Rodriguez E.Y."/>
            <person name="Gruber S."/>
            <person name="Han C."/>
            <person name="Henrissat B."/>
            <person name="Hermosa R."/>
            <person name="Hernandez-Onate M."/>
            <person name="Karaffa L."/>
            <person name="Kosti I."/>
            <person name="Le Crom S."/>
            <person name="Lindquist E."/>
            <person name="Lucas S."/>
            <person name="Luebeck M."/>
            <person name="Luebeck P.S."/>
            <person name="Margeot A."/>
            <person name="Metz B."/>
            <person name="Misra M."/>
            <person name="Nevalainen H."/>
            <person name="Omann M."/>
            <person name="Packer N."/>
            <person name="Perrone G."/>
            <person name="Uresti-Rivera E.E."/>
            <person name="Salamov A."/>
            <person name="Schmoll M."/>
            <person name="Seiboth B."/>
            <person name="Shapiro H."/>
            <person name="Sukno S."/>
            <person name="Tamayo-Ramos J.A."/>
            <person name="Tisch D."/>
            <person name="Wiest A."/>
            <person name="Wilkinson H.H."/>
            <person name="Zhang M."/>
            <person name="Coutinho P.M."/>
            <person name="Kenerley C.M."/>
            <person name="Monte E."/>
            <person name="Baker S.E."/>
            <person name="Grigoriev I.V."/>
        </authorList>
    </citation>
    <scope>NUCLEOTIDE SEQUENCE [LARGE SCALE GENOMIC DNA]</scope>
    <source>
        <strain evidence="3">Gv29-8 / FGSC 10586</strain>
    </source>
</reference>
<accession>G9N1C0</accession>
<dbReference type="Proteomes" id="UP000007115">
    <property type="component" value="Unassembled WGS sequence"/>
</dbReference>
<evidence type="ECO:0000313" key="2">
    <source>
        <dbReference type="EMBL" id="EHK19551.1"/>
    </source>
</evidence>
<proteinExistence type="predicted"/>
<dbReference type="EMBL" id="ABDF02000083">
    <property type="protein sequence ID" value="EHK19551.1"/>
    <property type="molecule type" value="Genomic_DNA"/>
</dbReference>
<name>G9N1C0_HYPVG</name>
<dbReference type="GeneID" id="25791905"/>
<dbReference type="HOGENOM" id="CLU_2386456_0_0_1"/>
<dbReference type="OrthoDB" id="4888347at2759"/>
<organism evidence="2 3">
    <name type="scientific">Hypocrea virens (strain Gv29-8 / FGSC 10586)</name>
    <name type="common">Gliocladium virens</name>
    <name type="synonym">Trichoderma virens</name>
    <dbReference type="NCBI Taxonomy" id="413071"/>
    <lineage>
        <taxon>Eukaryota</taxon>
        <taxon>Fungi</taxon>
        <taxon>Dikarya</taxon>
        <taxon>Ascomycota</taxon>
        <taxon>Pezizomycotina</taxon>
        <taxon>Sordariomycetes</taxon>
        <taxon>Hypocreomycetidae</taxon>
        <taxon>Hypocreales</taxon>
        <taxon>Hypocreaceae</taxon>
        <taxon>Trichoderma</taxon>
    </lineage>
</organism>
<evidence type="ECO:0000256" key="1">
    <source>
        <dbReference type="SAM" id="MobiDB-lite"/>
    </source>
</evidence>
<sequence>MANPSAGQFVHQQQLHPTYPSPVTSATESPPQSLLAKQRNLAPTLTPAEDQNKMPLHRPDKEALVERVCNMGAQTPASLAAQIEHEMQQKTST</sequence>